<reference evidence="2 3" key="1">
    <citation type="submission" date="2023-11" db="EMBL/GenBank/DDBJ databases">
        <title>Actinomadura monticuli sp. nov., isolated from volcanic ash.</title>
        <authorList>
            <person name="Lee S.D."/>
            <person name="Yang H."/>
            <person name="Kim I.S."/>
        </authorList>
    </citation>
    <scope>NUCLEOTIDE SEQUENCE [LARGE SCALE GENOMIC DNA]</scope>
    <source>
        <strain evidence="2 3">DSM 45346</strain>
    </source>
</reference>
<evidence type="ECO:0000256" key="1">
    <source>
        <dbReference type="SAM" id="MobiDB-lite"/>
    </source>
</evidence>
<evidence type="ECO:0000313" key="2">
    <source>
        <dbReference type="EMBL" id="MFA1559044.1"/>
    </source>
</evidence>
<keyword evidence="3" id="KW-1185">Reference proteome</keyword>
<dbReference type="Proteomes" id="UP001569904">
    <property type="component" value="Unassembled WGS sequence"/>
</dbReference>
<feature type="region of interest" description="Disordered" evidence="1">
    <location>
        <begin position="141"/>
        <end position="174"/>
    </location>
</feature>
<dbReference type="RefSeq" id="WP_371946060.1">
    <property type="nucleotide sequence ID" value="NZ_JAXCEH010000039.1"/>
</dbReference>
<comment type="caution">
    <text evidence="2">The sequence shown here is derived from an EMBL/GenBank/DDBJ whole genome shotgun (WGS) entry which is preliminary data.</text>
</comment>
<feature type="region of interest" description="Disordered" evidence="1">
    <location>
        <begin position="19"/>
        <end position="41"/>
    </location>
</feature>
<evidence type="ECO:0008006" key="4">
    <source>
        <dbReference type="Google" id="ProtNLM"/>
    </source>
</evidence>
<evidence type="ECO:0000313" key="3">
    <source>
        <dbReference type="Proteomes" id="UP001569904"/>
    </source>
</evidence>
<protein>
    <recommendedName>
        <fullName evidence="4">Secreted protein</fullName>
    </recommendedName>
</protein>
<gene>
    <name evidence="2" type="ORF">SM436_35580</name>
</gene>
<sequence length="174" mass="18490">MRRKTLAMLALVPALTLGVQGCGDGEKDPKAGGATKASDQKKMREFAQCMRDNGVDMEDPTDGKINIRVSGKPGEGGPGMGNKVDAAQKKCAHLMPNGGKPEKPDPEQIAKMRALSKCMRDQGITEFPDPEPDGRMLLRAKKGSGLDPESPKFKAAQRACAKYEPKPPGSTGGK</sequence>
<organism evidence="2 3">
    <name type="scientific">Actinomadura chokoriensis</name>
    <dbReference type="NCBI Taxonomy" id="454156"/>
    <lineage>
        <taxon>Bacteria</taxon>
        <taxon>Bacillati</taxon>
        <taxon>Actinomycetota</taxon>
        <taxon>Actinomycetes</taxon>
        <taxon>Streptosporangiales</taxon>
        <taxon>Thermomonosporaceae</taxon>
        <taxon>Actinomadura</taxon>
    </lineage>
</organism>
<proteinExistence type="predicted"/>
<dbReference type="EMBL" id="JAXCEH010000039">
    <property type="protein sequence ID" value="MFA1559044.1"/>
    <property type="molecule type" value="Genomic_DNA"/>
</dbReference>
<accession>A0ABV4R850</accession>
<dbReference type="PROSITE" id="PS51257">
    <property type="entry name" value="PROKAR_LIPOPROTEIN"/>
    <property type="match status" value="1"/>
</dbReference>
<name>A0ABV4R850_9ACTN</name>